<keyword evidence="4" id="KW-1185">Reference proteome</keyword>
<dbReference type="AlphaFoldDB" id="A0AA49JTG8"/>
<protein>
    <submittedName>
        <fullName evidence="2">Uncharacterized protein</fullName>
    </submittedName>
</protein>
<keyword evidence="1" id="KW-0812">Transmembrane</keyword>
<dbReference type="EMBL" id="CP130613">
    <property type="protein sequence ID" value="WKW14604.1"/>
    <property type="molecule type" value="Genomic_DNA"/>
</dbReference>
<keyword evidence="1" id="KW-1133">Transmembrane helix</keyword>
<dbReference type="KEGG" id="pspc:Strain318_000952"/>
<keyword evidence="1" id="KW-0472">Membrane</keyword>
<gene>
    <name evidence="2" type="ORF">Strain138_000952</name>
    <name evidence="3" type="ORF">Strain318_000952</name>
</gene>
<dbReference type="Proteomes" id="UP001229955">
    <property type="component" value="Chromosome"/>
</dbReference>
<evidence type="ECO:0000313" key="3">
    <source>
        <dbReference type="EMBL" id="WKW14604.1"/>
    </source>
</evidence>
<accession>A0AA49JTG8</accession>
<sequence>MFFGLIGRIGCAIILLVAGAVGFATKDLWIPKVKPHLPPIIQEWL</sequence>
<organism evidence="2">
    <name type="scientific">Pseudogemmatithrix spongiicola</name>
    <dbReference type="NCBI Taxonomy" id="3062599"/>
    <lineage>
        <taxon>Bacteria</taxon>
        <taxon>Pseudomonadati</taxon>
        <taxon>Gemmatimonadota</taxon>
        <taxon>Gemmatimonadia</taxon>
        <taxon>Gemmatimonadales</taxon>
        <taxon>Gemmatimonadaceae</taxon>
        <taxon>Pseudogemmatithrix</taxon>
    </lineage>
</organism>
<reference evidence="2" key="1">
    <citation type="submission" date="2023-07" db="EMBL/GenBank/DDBJ databases">
        <authorList>
            <person name="Haufschild T."/>
            <person name="Kallscheuer N."/>
            <person name="Hammer J."/>
            <person name="Kohn T."/>
            <person name="Kabuu M."/>
            <person name="Jogler M."/>
            <person name="Wohfarth N."/>
            <person name="Heuer A."/>
            <person name="Rohde M."/>
            <person name="van Teeseling M.C.F."/>
            <person name="Jogler C."/>
        </authorList>
    </citation>
    <scope>NUCLEOTIDE SEQUENCE</scope>
    <source>
        <strain evidence="2">Strain 138</strain>
        <strain evidence="3">Strain 318</strain>
    </source>
</reference>
<dbReference type="RefSeq" id="WP_367887390.1">
    <property type="nucleotide sequence ID" value="NZ_CP130612.1"/>
</dbReference>
<evidence type="ECO:0000313" key="2">
    <source>
        <dbReference type="EMBL" id="WKW11694.1"/>
    </source>
</evidence>
<dbReference type="EMBL" id="CP130612">
    <property type="protein sequence ID" value="WKW11694.1"/>
    <property type="molecule type" value="Genomic_DNA"/>
</dbReference>
<feature type="transmembrane region" description="Helical" evidence="1">
    <location>
        <begin position="6"/>
        <end position="24"/>
    </location>
</feature>
<accession>A0AA49JYW9</accession>
<evidence type="ECO:0000313" key="4">
    <source>
        <dbReference type="Proteomes" id="UP001229955"/>
    </source>
</evidence>
<proteinExistence type="predicted"/>
<name>A0AA49JTG8_9BACT</name>
<evidence type="ECO:0000256" key="1">
    <source>
        <dbReference type="SAM" id="Phobius"/>
    </source>
</evidence>